<keyword evidence="1" id="KW-1133">Transmembrane helix</keyword>
<gene>
    <name evidence="2" type="ORF">C273_02453</name>
</gene>
<dbReference type="EMBL" id="AMSQ01000003">
    <property type="protein sequence ID" value="EKU50093.1"/>
    <property type="molecule type" value="Genomic_DNA"/>
</dbReference>
<evidence type="ECO:0000313" key="2">
    <source>
        <dbReference type="EMBL" id="EKU50093.1"/>
    </source>
</evidence>
<keyword evidence="1" id="KW-0472">Membrane</keyword>
<dbReference type="Proteomes" id="UP000009885">
    <property type="component" value="Unassembled WGS sequence"/>
</dbReference>
<evidence type="ECO:0000256" key="1">
    <source>
        <dbReference type="SAM" id="Phobius"/>
    </source>
</evidence>
<proteinExistence type="predicted"/>
<evidence type="ECO:0000313" key="3">
    <source>
        <dbReference type="Proteomes" id="UP000009885"/>
    </source>
</evidence>
<dbReference type="eggNOG" id="ENOG50331ZR">
    <property type="taxonomic scope" value="Bacteria"/>
</dbReference>
<name>K9ARM3_9STAP</name>
<keyword evidence="3" id="KW-1185">Reference proteome</keyword>
<comment type="caution">
    <text evidence="2">The sequence shown here is derived from an EMBL/GenBank/DDBJ whole genome shotgun (WGS) entry which is preliminary data.</text>
</comment>
<keyword evidence="1" id="KW-0812">Transmembrane</keyword>
<dbReference type="InterPro" id="IPR021493">
    <property type="entry name" value="DUF3147"/>
</dbReference>
<feature type="transmembrane region" description="Helical" evidence="1">
    <location>
        <begin position="20"/>
        <end position="38"/>
    </location>
</feature>
<reference evidence="2 3" key="1">
    <citation type="journal article" date="2013" name="Genome Announc.">
        <title>Genome Sequence of Staphylococcus massiliensis Strain S46, Isolated from the Surface of Healthy Human Skin.</title>
        <authorList>
            <person name="Srivastav R."/>
            <person name="Singh A."/>
            <person name="Jangir P.K."/>
            <person name="Kumari C."/>
            <person name="Muduli S."/>
            <person name="Sharma R."/>
        </authorList>
    </citation>
    <scope>NUCLEOTIDE SEQUENCE [LARGE SCALE GENOMIC DNA]</scope>
    <source>
        <strain evidence="2 3">S46</strain>
    </source>
</reference>
<organism evidence="2 3">
    <name type="scientific">Staphylococcus massiliensis S46</name>
    <dbReference type="NCBI Taxonomy" id="1229783"/>
    <lineage>
        <taxon>Bacteria</taxon>
        <taxon>Bacillati</taxon>
        <taxon>Bacillota</taxon>
        <taxon>Bacilli</taxon>
        <taxon>Bacillales</taxon>
        <taxon>Staphylococcaceae</taxon>
        <taxon>Staphylococcus</taxon>
    </lineage>
</organism>
<feature type="transmembrane region" description="Helical" evidence="1">
    <location>
        <begin position="44"/>
        <end position="63"/>
    </location>
</feature>
<dbReference type="AlphaFoldDB" id="K9ARM3"/>
<accession>K9ARM3</accession>
<dbReference type="PATRIC" id="fig|1229783.3.peg.497"/>
<dbReference type="Pfam" id="PF11345">
    <property type="entry name" value="DUF3147"/>
    <property type="match status" value="1"/>
</dbReference>
<sequence>MYVAGLQYGRAMAMHVSKGAIFGMIGVLCSMLATWGMLATTHMWLLSIVVGFIVWFISAFLLFEIGEKFFRHKHTHHYKH</sequence>
<protein>
    <submittedName>
        <fullName evidence="2">Uncharacterized protein</fullName>
    </submittedName>
</protein>